<dbReference type="InterPro" id="IPR009937">
    <property type="entry name" value="Phage_holin_3_6"/>
</dbReference>
<dbReference type="OrthoDB" id="7728320at2"/>
<keyword evidence="3" id="KW-1185">Reference proteome</keyword>
<dbReference type="RefSeq" id="WP_025055375.1">
    <property type="nucleotide sequence ID" value="NZ_JACIFU010000001.1"/>
</dbReference>
<dbReference type="AlphaFoldDB" id="A0A7W6M4Z2"/>
<organism evidence="2 3">
    <name type="scientific">Sulfitobacter noctilucicola</name>
    <dbReference type="NCBI Taxonomy" id="1342301"/>
    <lineage>
        <taxon>Bacteria</taxon>
        <taxon>Pseudomonadati</taxon>
        <taxon>Pseudomonadota</taxon>
        <taxon>Alphaproteobacteria</taxon>
        <taxon>Rhodobacterales</taxon>
        <taxon>Roseobacteraceae</taxon>
        <taxon>Sulfitobacter</taxon>
    </lineage>
</organism>
<dbReference type="Proteomes" id="UP000565745">
    <property type="component" value="Unassembled WGS sequence"/>
</dbReference>
<feature type="transmembrane region" description="Helical" evidence="1">
    <location>
        <begin position="51"/>
        <end position="76"/>
    </location>
</feature>
<protein>
    <recommendedName>
        <fullName evidence="4">Holin-X, holin superfamily III</fullName>
    </recommendedName>
</protein>
<comment type="caution">
    <text evidence="2">The sequence shown here is derived from an EMBL/GenBank/DDBJ whole genome shotgun (WGS) entry which is preliminary data.</text>
</comment>
<keyword evidence="1" id="KW-1133">Transmembrane helix</keyword>
<evidence type="ECO:0000313" key="3">
    <source>
        <dbReference type="Proteomes" id="UP000565745"/>
    </source>
</evidence>
<keyword evidence="1" id="KW-0812">Transmembrane</keyword>
<accession>A0A7W6M4Z2</accession>
<evidence type="ECO:0008006" key="4">
    <source>
        <dbReference type="Google" id="ProtNLM"/>
    </source>
</evidence>
<name>A0A7W6M4Z2_9RHOB</name>
<dbReference type="Pfam" id="PF07332">
    <property type="entry name" value="Phage_holin_3_6"/>
    <property type="match status" value="1"/>
</dbReference>
<feature type="transmembrane region" description="Helical" evidence="1">
    <location>
        <begin position="21"/>
        <end position="45"/>
    </location>
</feature>
<proteinExistence type="predicted"/>
<dbReference type="EMBL" id="JACIFU010000001">
    <property type="protein sequence ID" value="MBB4172534.1"/>
    <property type="molecule type" value="Genomic_DNA"/>
</dbReference>
<gene>
    <name evidence="2" type="ORF">GGR93_000295</name>
</gene>
<keyword evidence="1" id="KW-0472">Membrane</keyword>
<sequence>MLSGLINRAKQSASRTARKTALGGAAGLCLAVGTGFFTAAAWLYLITVTTALNATLILGGAYMGIGFILIACMSMVGDKVPQKSTEQDTSLVPDADFSKLMAAFMTGLTAGRRSRS</sequence>
<reference evidence="2 3" key="1">
    <citation type="submission" date="2020-08" db="EMBL/GenBank/DDBJ databases">
        <title>Genomic Encyclopedia of Type Strains, Phase IV (KMG-IV): sequencing the most valuable type-strain genomes for metagenomic binning, comparative biology and taxonomic classification.</title>
        <authorList>
            <person name="Goeker M."/>
        </authorList>
    </citation>
    <scope>NUCLEOTIDE SEQUENCE [LARGE SCALE GENOMIC DNA]</scope>
    <source>
        <strain evidence="2 3">DSM 101015</strain>
    </source>
</reference>
<evidence type="ECO:0000313" key="2">
    <source>
        <dbReference type="EMBL" id="MBB4172534.1"/>
    </source>
</evidence>
<evidence type="ECO:0000256" key="1">
    <source>
        <dbReference type="SAM" id="Phobius"/>
    </source>
</evidence>